<gene>
    <name evidence="1" type="ORF">JCM17846_24740</name>
</gene>
<evidence type="ECO:0000313" key="2">
    <source>
        <dbReference type="Proteomes" id="UP000324996"/>
    </source>
</evidence>
<dbReference type="EMBL" id="BKCN01000013">
    <property type="protein sequence ID" value="GER04792.1"/>
    <property type="molecule type" value="Genomic_DNA"/>
</dbReference>
<sequence length="157" mass="16630">MTPARLSMPAKMSDPVQARIRLPRQSIWPALGFALFSLLLIGIISLWPPQSGAVAAGFPPHWSLAQRMQAVEKAEALVLGQPGPLLLVIGKHPDAPGLPGRLWAAGAMIVIDPAGATGCAGKPKAPLARNVEAFSRNEFMAPDQSAALYQMEPSHVL</sequence>
<dbReference type="Proteomes" id="UP000324996">
    <property type="component" value="Unassembled WGS sequence"/>
</dbReference>
<protein>
    <submittedName>
        <fullName evidence="1">Uncharacterized protein</fullName>
    </submittedName>
</protein>
<accession>A0A5A7N8X2</accession>
<dbReference type="RefSeq" id="WP_042086289.1">
    <property type="nucleotide sequence ID" value="NZ_BKCN01000013.1"/>
</dbReference>
<evidence type="ECO:0000313" key="1">
    <source>
        <dbReference type="EMBL" id="GER04792.1"/>
    </source>
</evidence>
<name>A0A5A7N8X2_9PROT</name>
<proteinExistence type="predicted"/>
<keyword evidence="2" id="KW-1185">Reference proteome</keyword>
<dbReference type="AlphaFoldDB" id="A0A5A7N8X2"/>
<reference evidence="1 2" key="1">
    <citation type="submission" date="2019-09" db="EMBL/GenBank/DDBJ databases">
        <title>NBRP : Genome information of microbial organism related human and environment.</title>
        <authorList>
            <person name="Hattori M."/>
            <person name="Oshima K."/>
            <person name="Inaba H."/>
            <person name="Suda W."/>
            <person name="Sakamoto M."/>
            <person name="Iino T."/>
            <person name="Kitahara M."/>
            <person name="Oshida Y."/>
            <person name="Iida T."/>
            <person name="Kudo T."/>
            <person name="Itoh T."/>
            <person name="Ohkuma M."/>
        </authorList>
    </citation>
    <scope>NUCLEOTIDE SEQUENCE [LARGE SCALE GENOMIC DNA]</scope>
    <source>
        <strain evidence="1 2">Q-1</strain>
    </source>
</reference>
<organism evidence="1 2">
    <name type="scientific">Iodidimonas nitroreducens</name>
    <dbReference type="NCBI Taxonomy" id="1236968"/>
    <lineage>
        <taxon>Bacteria</taxon>
        <taxon>Pseudomonadati</taxon>
        <taxon>Pseudomonadota</taxon>
        <taxon>Alphaproteobacteria</taxon>
        <taxon>Iodidimonadales</taxon>
        <taxon>Iodidimonadaceae</taxon>
        <taxon>Iodidimonas</taxon>
    </lineage>
</organism>
<comment type="caution">
    <text evidence="1">The sequence shown here is derived from an EMBL/GenBank/DDBJ whole genome shotgun (WGS) entry which is preliminary data.</text>
</comment>